<comment type="caution">
    <text evidence="1">The sequence shown here is derived from an EMBL/GenBank/DDBJ whole genome shotgun (WGS) entry which is preliminary data.</text>
</comment>
<gene>
    <name evidence="1" type="ORF">A4R35_01545</name>
</gene>
<evidence type="ECO:0000313" key="2">
    <source>
        <dbReference type="Proteomes" id="UP000248706"/>
    </source>
</evidence>
<protein>
    <submittedName>
        <fullName evidence="1">Uncharacterized protein</fullName>
    </submittedName>
</protein>
<dbReference type="RefSeq" id="WP_112425905.1">
    <property type="nucleotide sequence ID" value="NZ_MCIF01000002.1"/>
</dbReference>
<dbReference type="AlphaFoldDB" id="A0A328V9H4"/>
<organism evidence="1 2">
    <name type="scientific">Thermogemmatispora tikiterensis</name>
    <dbReference type="NCBI Taxonomy" id="1825093"/>
    <lineage>
        <taxon>Bacteria</taxon>
        <taxon>Bacillati</taxon>
        <taxon>Chloroflexota</taxon>
        <taxon>Ktedonobacteria</taxon>
        <taxon>Thermogemmatisporales</taxon>
        <taxon>Thermogemmatisporaceae</taxon>
        <taxon>Thermogemmatispora</taxon>
    </lineage>
</organism>
<dbReference type="EMBL" id="MCIF01000002">
    <property type="protein sequence ID" value="RAQ94198.1"/>
    <property type="molecule type" value="Genomic_DNA"/>
</dbReference>
<name>A0A328V9H4_9CHLR</name>
<sequence length="74" mass="8144">MRWVTCSVDTLRTDDMNGVSVIDVLMNHRRGGRVGDTSYISSLEGRELTPWVGSDLQLLLYLLVVLSTCSAGDV</sequence>
<evidence type="ECO:0000313" key="1">
    <source>
        <dbReference type="EMBL" id="RAQ94198.1"/>
    </source>
</evidence>
<dbReference type="Proteomes" id="UP000248706">
    <property type="component" value="Unassembled WGS sequence"/>
</dbReference>
<keyword evidence="2" id="KW-1185">Reference proteome</keyword>
<accession>A0A328V9H4</accession>
<proteinExistence type="predicted"/>
<reference evidence="1 2" key="1">
    <citation type="submission" date="2016-08" db="EMBL/GenBank/DDBJ databases">
        <title>Analysis of Carbohydrate Active Enzymes in Thermogemmatispora T81 Reveals Carbohydrate Degradation Ability.</title>
        <authorList>
            <person name="Tomazini A."/>
            <person name="Lal S."/>
            <person name="Stott M."/>
            <person name="Henrissat B."/>
            <person name="Polikarpov I."/>
            <person name="Sparling R."/>
            <person name="Levin D.B."/>
        </authorList>
    </citation>
    <scope>NUCLEOTIDE SEQUENCE [LARGE SCALE GENOMIC DNA]</scope>
    <source>
        <strain evidence="1 2">T81</strain>
    </source>
</reference>